<evidence type="ECO:0000313" key="10">
    <source>
        <dbReference type="Proteomes" id="UP000017175"/>
    </source>
</evidence>
<evidence type="ECO:0000256" key="5">
    <source>
        <dbReference type="ARBA" id="ARBA00023141"/>
    </source>
</evidence>
<dbReference type="Pfam" id="PF08501">
    <property type="entry name" value="Shikimate_dh_N"/>
    <property type="match status" value="1"/>
</dbReference>
<dbReference type="EMBL" id="CP010945">
    <property type="protein sequence ID" value="AKV10027.1"/>
    <property type="molecule type" value="Genomic_DNA"/>
</dbReference>
<dbReference type="Gene3D" id="3.40.50.720">
    <property type="entry name" value="NAD(P)-binding Rossmann-like Domain"/>
    <property type="match status" value="1"/>
</dbReference>
<accession>A0A0K1QWI9</accession>
<dbReference type="AlphaFoldDB" id="A0A0K1QWI9"/>
<dbReference type="InterPro" id="IPR013708">
    <property type="entry name" value="Shikimate_DH-bd_N"/>
</dbReference>
<dbReference type="RefSeq" id="WP_017340014.1">
    <property type="nucleotide sequence ID" value="NZ_CP010945.1"/>
</dbReference>
<gene>
    <name evidence="9" type="ORF">B723_27935</name>
</gene>
<dbReference type="Gene3D" id="3.40.50.10860">
    <property type="entry name" value="Leucine Dehydrogenase, chain A, domain 1"/>
    <property type="match status" value="1"/>
</dbReference>
<dbReference type="GO" id="GO:0005829">
    <property type="term" value="C:cytosol"/>
    <property type="evidence" value="ECO:0007669"/>
    <property type="project" value="TreeGrafter"/>
</dbReference>
<sequence length="276" mass="29208">MENKNKISGTTRVYAIIADPIHHVQTPGAMNRLFTERGDDRVMVPFHVSTESLQSVVVGLRGIQSLDGFIVTVPHKSAIVELCDSVSDAARLVGAVNVVRRNEDGSLHGDILDGAGFLAGLRQRDVEPSGMSVYLAGAGGAAKAIAFALAAAGVRKITIFNRTTCKAEALIQRLTPVFPAVELCVGSDDPSGHDLVVNSTSLGLSVDDILPLNVALLTSSQIVAEIIMKPAITPLLAAATEKGCRVLDGMPMLLCQIELMAAAMATNKNEQNHEYI</sequence>
<organism evidence="9 10">
    <name type="scientific">Pseudomonas fluorescens NCIMB 11764</name>
    <dbReference type="NCBI Taxonomy" id="1221522"/>
    <lineage>
        <taxon>Bacteria</taxon>
        <taxon>Pseudomonadati</taxon>
        <taxon>Pseudomonadota</taxon>
        <taxon>Gammaproteobacteria</taxon>
        <taxon>Pseudomonadales</taxon>
        <taxon>Pseudomonadaceae</taxon>
        <taxon>Pseudomonas</taxon>
    </lineage>
</organism>
<dbReference type="PANTHER" id="PTHR21089:SF1">
    <property type="entry name" value="BIFUNCTIONAL 3-DEHYDROQUINATE DEHYDRATASE_SHIKIMATE DEHYDROGENASE, CHLOROPLASTIC"/>
    <property type="match status" value="1"/>
</dbReference>
<dbReference type="GO" id="GO:0004764">
    <property type="term" value="F:shikimate 3-dehydrogenase (NADP+) activity"/>
    <property type="evidence" value="ECO:0007669"/>
    <property type="project" value="UniProtKB-EC"/>
</dbReference>
<proteinExistence type="predicted"/>
<comment type="catalytic activity">
    <reaction evidence="6">
        <text>shikimate + NADP(+) = 3-dehydroshikimate + NADPH + H(+)</text>
        <dbReference type="Rhea" id="RHEA:17737"/>
        <dbReference type="ChEBI" id="CHEBI:15378"/>
        <dbReference type="ChEBI" id="CHEBI:16630"/>
        <dbReference type="ChEBI" id="CHEBI:36208"/>
        <dbReference type="ChEBI" id="CHEBI:57783"/>
        <dbReference type="ChEBI" id="CHEBI:58349"/>
        <dbReference type="EC" id="1.1.1.25"/>
    </reaction>
</comment>
<evidence type="ECO:0000256" key="6">
    <source>
        <dbReference type="ARBA" id="ARBA00049442"/>
    </source>
</evidence>
<keyword evidence="5" id="KW-0057">Aromatic amino acid biosynthesis</keyword>
<dbReference type="GO" id="GO:0050661">
    <property type="term" value="F:NADP binding"/>
    <property type="evidence" value="ECO:0007669"/>
    <property type="project" value="TreeGrafter"/>
</dbReference>
<dbReference type="UniPathway" id="UPA00053">
    <property type="reaction ID" value="UER00087"/>
</dbReference>
<dbReference type="GO" id="GO:0019632">
    <property type="term" value="P:shikimate metabolic process"/>
    <property type="evidence" value="ECO:0007669"/>
    <property type="project" value="TreeGrafter"/>
</dbReference>
<dbReference type="EC" id="1.1.1.25" evidence="2"/>
<dbReference type="SUPFAM" id="SSF51735">
    <property type="entry name" value="NAD(P)-binding Rossmann-fold domains"/>
    <property type="match status" value="1"/>
</dbReference>
<dbReference type="Pfam" id="PF01488">
    <property type="entry name" value="Shikimate_DH"/>
    <property type="match status" value="1"/>
</dbReference>
<dbReference type="SUPFAM" id="SSF53223">
    <property type="entry name" value="Aminoacid dehydrogenase-like, N-terminal domain"/>
    <property type="match status" value="1"/>
</dbReference>
<dbReference type="eggNOG" id="COG0169">
    <property type="taxonomic scope" value="Bacteria"/>
</dbReference>
<keyword evidence="3" id="KW-0521">NADP</keyword>
<comment type="pathway">
    <text evidence="1">Metabolic intermediate biosynthesis; chorismate biosynthesis; chorismate from D-erythrose 4-phosphate and phosphoenolpyruvate: step 4/7.</text>
</comment>
<evidence type="ECO:0000256" key="4">
    <source>
        <dbReference type="ARBA" id="ARBA00023002"/>
    </source>
</evidence>
<dbReference type="CDD" id="cd01065">
    <property type="entry name" value="NAD_bind_Shikimate_DH"/>
    <property type="match status" value="1"/>
</dbReference>
<evidence type="ECO:0000259" key="8">
    <source>
        <dbReference type="Pfam" id="PF08501"/>
    </source>
</evidence>
<dbReference type="PANTHER" id="PTHR21089">
    <property type="entry name" value="SHIKIMATE DEHYDROGENASE"/>
    <property type="match status" value="1"/>
</dbReference>
<reference evidence="9 10" key="1">
    <citation type="journal article" date="2012" name="J. Bacteriol.">
        <title>Draft genome sequence of the cyanide-utilizing bacterium Pseudomonas fluorescens strain NCIMB 11764.</title>
        <authorList>
            <person name="Vilo C.A."/>
            <person name="Benedik M.J."/>
            <person name="Kunz D.A."/>
            <person name="Dong Q."/>
        </authorList>
    </citation>
    <scope>NUCLEOTIDE SEQUENCE [LARGE SCALE GENOMIC DNA]</scope>
    <source>
        <strain evidence="9 10">NCIMB 11764</strain>
    </source>
</reference>
<dbReference type="GO" id="GO:0009423">
    <property type="term" value="P:chorismate biosynthetic process"/>
    <property type="evidence" value="ECO:0007669"/>
    <property type="project" value="UniProtKB-UniPathway"/>
</dbReference>
<dbReference type="OrthoDB" id="3609723at2"/>
<dbReference type="GO" id="GO:0009073">
    <property type="term" value="P:aromatic amino acid family biosynthetic process"/>
    <property type="evidence" value="ECO:0007669"/>
    <property type="project" value="UniProtKB-KW"/>
</dbReference>
<evidence type="ECO:0000256" key="3">
    <source>
        <dbReference type="ARBA" id="ARBA00022857"/>
    </source>
</evidence>
<name>A0A0K1QWI9_PSEFL</name>
<dbReference type="InterPro" id="IPR006151">
    <property type="entry name" value="Shikm_DH/Glu-tRNA_Rdtase"/>
</dbReference>
<evidence type="ECO:0000313" key="9">
    <source>
        <dbReference type="EMBL" id="AKV10027.1"/>
    </source>
</evidence>
<keyword evidence="5" id="KW-0028">Amino-acid biosynthesis</keyword>
<dbReference type="InterPro" id="IPR036291">
    <property type="entry name" value="NAD(P)-bd_dom_sf"/>
</dbReference>
<keyword evidence="4" id="KW-0560">Oxidoreductase</keyword>
<evidence type="ECO:0000259" key="7">
    <source>
        <dbReference type="Pfam" id="PF01488"/>
    </source>
</evidence>
<dbReference type="InterPro" id="IPR046346">
    <property type="entry name" value="Aminoacid_DH-like_N_sf"/>
</dbReference>
<dbReference type="InterPro" id="IPR022893">
    <property type="entry name" value="Shikimate_DH_fam"/>
</dbReference>
<evidence type="ECO:0000256" key="2">
    <source>
        <dbReference type="ARBA" id="ARBA00012962"/>
    </source>
</evidence>
<protein>
    <recommendedName>
        <fullName evidence="2">shikimate dehydrogenase (NADP(+))</fullName>
        <ecNumber evidence="2">1.1.1.25</ecNumber>
    </recommendedName>
</protein>
<feature type="domain" description="Shikimate dehydrogenase substrate binding N-terminal" evidence="8">
    <location>
        <begin position="16"/>
        <end position="99"/>
    </location>
</feature>
<evidence type="ECO:0000256" key="1">
    <source>
        <dbReference type="ARBA" id="ARBA00004871"/>
    </source>
</evidence>
<dbReference type="Proteomes" id="UP000017175">
    <property type="component" value="Chromosome"/>
</dbReference>
<feature type="domain" description="Quinate/shikimate 5-dehydrogenase/glutamyl-tRNA reductase" evidence="7">
    <location>
        <begin position="130"/>
        <end position="182"/>
    </location>
</feature>